<keyword evidence="2" id="KW-1185">Reference proteome</keyword>
<dbReference type="SUPFAM" id="SSF48371">
    <property type="entry name" value="ARM repeat"/>
    <property type="match status" value="1"/>
</dbReference>
<dbReference type="GO" id="GO:0030686">
    <property type="term" value="C:90S preribosome"/>
    <property type="evidence" value="ECO:0007669"/>
    <property type="project" value="TreeGrafter"/>
</dbReference>
<evidence type="ECO:0000313" key="2">
    <source>
        <dbReference type="Proteomes" id="UP000218811"/>
    </source>
</evidence>
<accession>A0A2H3J9U5</accession>
<sequence length="567" mass="62881">MDSLEDERPAKRFKHQSYKSTLKEVHLPSALSQSKFDHDIEDNDSHFREALEHWRELNLAPTFVKFANDAEALSASMPLLLHNWETIADLWLDALKVADDEALKALLDLFQKLAHDLRTTLAPKYPLVLRNLITLLPRSLSAPTLTALLATFSALFKYVLIPAVDAELLQQAWAIFRGTLPQCDPEVQRATAEVWGATLRRLKPAAREVCVELIVGSSEGPLQDACAWAFVFACKSVSQTLHTATASLVGPMLKYHLACASPEGSYTAIRRVLTALIHHCKGPEQFAPVADVLVAQFLECTPACAEESGEERLRRALEVVSIACSVRQGSRMTAKQLQVLLAKFDSIPLTESLHPASLKFIASILTAGDMALWMSPGRKAIERVWERPILAIELLGTLANLSWGGWKLIALPHVLKRTPELLQTYPHRTLKLLATLQEGRMLDTVDVVWKQRFQSWVDGILTKWELTEDNVLLLHGILALSSLLPSISPLLIKIIDVALDVPEPQQDYDTSSANSAWVLGKCLESLSSRPTADWANGIDIVSWTTKVVEKYSWSSIALGSLVSLIHA</sequence>
<name>A0A2H3J9U5_WOLCO</name>
<feature type="non-terminal residue" evidence="1">
    <location>
        <position position="567"/>
    </location>
</feature>
<dbReference type="OrthoDB" id="2743737at2759"/>
<dbReference type="InterPro" id="IPR016024">
    <property type="entry name" value="ARM-type_fold"/>
</dbReference>
<dbReference type="STRING" id="742152.A0A2H3J9U5"/>
<reference evidence="1 2" key="1">
    <citation type="journal article" date="2012" name="Science">
        <title>The Paleozoic origin of enzymatic lignin decomposition reconstructed from 31 fungal genomes.</title>
        <authorList>
            <person name="Floudas D."/>
            <person name="Binder M."/>
            <person name="Riley R."/>
            <person name="Barry K."/>
            <person name="Blanchette R.A."/>
            <person name="Henrissat B."/>
            <person name="Martinez A.T."/>
            <person name="Otillar R."/>
            <person name="Spatafora J.W."/>
            <person name="Yadav J.S."/>
            <person name="Aerts A."/>
            <person name="Benoit I."/>
            <person name="Boyd A."/>
            <person name="Carlson A."/>
            <person name="Copeland A."/>
            <person name="Coutinho P.M."/>
            <person name="de Vries R.P."/>
            <person name="Ferreira P."/>
            <person name="Findley K."/>
            <person name="Foster B."/>
            <person name="Gaskell J."/>
            <person name="Glotzer D."/>
            <person name="Gorecki P."/>
            <person name="Heitman J."/>
            <person name="Hesse C."/>
            <person name="Hori C."/>
            <person name="Igarashi K."/>
            <person name="Jurgens J.A."/>
            <person name="Kallen N."/>
            <person name="Kersten P."/>
            <person name="Kohler A."/>
            <person name="Kuees U."/>
            <person name="Kumar T.K.A."/>
            <person name="Kuo A."/>
            <person name="LaButti K."/>
            <person name="Larrondo L.F."/>
            <person name="Lindquist E."/>
            <person name="Ling A."/>
            <person name="Lombard V."/>
            <person name="Lucas S."/>
            <person name="Lundell T."/>
            <person name="Martin R."/>
            <person name="McLaughlin D.J."/>
            <person name="Morgenstern I."/>
            <person name="Morin E."/>
            <person name="Murat C."/>
            <person name="Nagy L.G."/>
            <person name="Nolan M."/>
            <person name="Ohm R.A."/>
            <person name="Patyshakuliyeva A."/>
            <person name="Rokas A."/>
            <person name="Ruiz-Duenas F.J."/>
            <person name="Sabat G."/>
            <person name="Salamov A."/>
            <person name="Samejima M."/>
            <person name="Schmutz J."/>
            <person name="Slot J.C."/>
            <person name="St John F."/>
            <person name="Stenlid J."/>
            <person name="Sun H."/>
            <person name="Sun S."/>
            <person name="Syed K."/>
            <person name="Tsang A."/>
            <person name="Wiebenga A."/>
            <person name="Young D."/>
            <person name="Pisabarro A."/>
            <person name="Eastwood D.C."/>
            <person name="Martin F."/>
            <person name="Cullen D."/>
            <person name="Grigoriev I.V."/>
            <person name="Hibbett D.S."/>
        </authorList>
    </citation>
    <scope>NUCLEOTIDE SEQUENCE [LARGE SCALE GENOMIC DNA]</scope>
    <source>
        <strain evidence="1 2">MD-104</strain>
    </source>
</reference>
<dbReference type="GO" id="GO:0032040">
    <property type="term" value="C:small-subunit processome"/>
    <property type="evidence" value="ECO:0007669"/>
    <property type="project" value="TreeGrafter"/>
</dbReference>
<dbReference type="AlphaFoldDB" id="A0A2H3J9U5"/>
<proteinExistence type="predicted"/>
<dbReference type="Proteomes" id="UP000218811">
    <property type="component" value="Unassembled WGS sequence"/>
</dbReference>
<organism evidence="1 2">
    <name type="scientific">Wolfiporia cocos (strain MD-104)</name>
    <name type="common">Brown rot fungus</name>
    <dbReference type="NCBI Taxonomy" id="742152"/>
    <lineage>
        <taxon>Eukaryota</taxon>
        <taxon>Fungi</taxon>
        <taxon>Dikarya</taxon>
        <taxon>Basidiomycota</taxon>
        <taxon>Agaricomycotina</taxon>
        <taxon>Agaricomycetes</taxon>
        <taxon>Polyporales</taxon>
        <taxon>Phaeolaceae</taxon>
        <taxon>Wolfiporia</taxon>
    </lineage>
</organism>
<dbReference type="PANTHER" id="PTHR17695">
    <property type="entry name" value="SMALL SUBUNIT PROCESSOME COMPONENT 20 HOMOLOG"/>
    <property type="match status" value="1"/>
</dbReference>
<dbReference type="PANTHER" id="PTHR17695:SF11">
    <property type="entry name" value="SMALL SUBUNIT PROCESSOME COMPONENT 20 HOMOLOG"/>
    <property type="match status" value="1"/>
</dbReference>
<dbReference type="InterPro" id="IPR052575">
    <property type="entry name" value="SSU_processome_comp_20"/>
</dbReference>
<evidence type="ECO:0000313" key="1">
    <source>
        <dbReference type="EMBL" id="PCH35509.1"/>
    </source>
</evidence>
<protein>
    <submittedName>
        <fullName evidence="1">Uncharacterized protein</fullName>
    </submittedName>
</protein>
<gene>
    <name evidence="1" type="ORF">WOLCODRAFT_125910</name>
</gene>
<dbReference type="EMBL" id="KB467854">
    <property type="protein sequence ID" value="PCH35509.1"/>
    <property type="molecule type" value="Genomic_DNA"/>
</dbReference>
<dbReference type="OMA" id="GDMALWM"/>